<dbReference type="GO" id="GO:0019144">
    <property type="term" value="F:ADP-sugar diphosphatase activity"/>
    <property type="evidence" value="ECO:0007669"/>
    <property type="project" value="TreeGrafter"/>
</dbReference>
<gene>
    <name evidence="16" type="ORF">SAMN04488036_101627</name>
</gene>
<evidence type="ECO:0000256" key="6">
    <source>
        <dbReference type="ARBA" id="ARBA00022801"/>
    </source>
</evidence>
<proteinExistence type="inferred from homology"/>
<evidence type="ECO:0000256" key="9">
    <source>
        <dbReference type="ARBA" id="ARBA00030162"/>
    </source>
</evidence>
<evidence type="ECO:0000313" key="16">
    <source>
        <dbReference type="EMBL" id="SFK60434.1"/>
    </source>
</evidence>
<feature type="domain" description="Nudix hydrolase" evidence="15">
    <location>
        <begin position="219"/>
        <end position="359"/>
    </location>
</feature>
<evidence type="ECO:0000256" key="4">
    <source>
        <dbReference type="ARBA" id="ARBA00013297"/>
    </source>
</evidence>
<dbReference type="SUPFAM" id="SSF110857">
    <property type="entry name" value="Gamma-glutamyl cyclotransferase-like"/>
    <property type="match status" value="1"/>
</dbReference>
<organism evidence="16 17">
    <name type="scientific">Shimia haliotis</name>
    <dbReference type="NCBI Taxonomy" id="1280847"/>
    <lineage>
        <taxon>Bacteria</taxon>
        <taxon>Pseudomonadati</taxon>
        <taxon>Pseudomonadota</taxon>
        <taxon>Alphaproteobacteria</taxon>
        <taxon>Rhodobacterales</taxon>
        <taxon>Roseobacteraceae</taxon>
    </lineage>
</organism>
<dbReference type="CDD" id="cd24155">
    <property type="entry name" value="NUDIX_ADPRase"/>
    <property type="match status" value="1"/>
</dbReference>
<dbReference type="GO" id="GO:0005829">
    <property type="term" value="C:cytosol"/>
    <property type="evidence" value="ECO:0007669"/>
    <property type="project" value="TreeGrafter"/>
</dbReference>
<dbReference type="InterPro" id="IPR036568">
    <property type="entry name" value="GGCT-like_sf"/>
</dbReference>
<evidence type="ECO:0000256" key="10">
    <source>
        <dbReference type="ARBA" id="ARBA00030308"/>
    </source>
</evidence>
<keyword evidence="5 13" id="KW-0479">Metal-binding</keyword>
<dbReference type="EC" id="3.6.1.13" evidence="3"/>
<dbReference type="Gene3D" id="3.10.490.10">
    <property type="entry name" value="Gamma-glutamyl cyclotransferase-like"/>
    <property type="match status" value="1"/>
</dbReference>
<keyword evidence="17" id="KW-1185">Reference proteome</keyword>
<dbReference type="CDD" id="cd06661">
    <property type="entry name" value="GGCT_like"/>
    <property type="match status" value="1"/>
</dbReference>
<dbReference type="SUPFAM" id="SSF55811">
    <property type="entry name" value="Nudix"/>
    <property type="match status" value="1"/>
</dbReference>
<dbReference type="Pfam" id="PF06094">
    <property type="entry name" value="GGACT"/>
    <property type="match status" value="1"/>
</dbReference>
<dbReference type="PANTHER" id="PTHR11839:SF5">
    <property type="entry name" value="ADP-RIBOSE PYROPHOSPHATASE"/>
    <property type="match status" value="1"/>
</dbReference>
<dbReference type="InterPro" id="IPR004385">
    <property type="entry name" value="NDP_pyrophosphatase"/>
</dbReference>
<evidence type="ECO:0000256" key="13">
    <source>
        <dbReference type="PIRSR" id="PIRSR604385-2"/>
    </source>
</evidence>
<dbReference type="Gene3D" id="3.90.79.10">
    <property type="entry name" value="Nucleoside Triphosphate Pyrophosphohydrolase"/>
    <property type="match status" value="1"/>
</dbReference>
<dbReference type="Pfam" id="PF00293">
    <property type="entry name" value="NUDIX"/>
    <property type="match status" value="1"/>
</dbReference>
<dbReference type="STRING" id="1280847.SAMN04488036_101627"/>
<name>A0A1I4AVI8_9RHOB</name>
<dbReference type="GO" id="GO:0019693">
    <property type="term" value="P:ribose phosphate metabolic process"/>
    <property type="evidence" value="ECO:0007669"/>
    <property type="project" value="TreeGrafter"/>
</dbReference>
<feature type="short sequence motif" description="Nudix box" evidence="14">
    <location>
        <begin position="262"/>
        <end position="284"/>
    </location>
</feature>
<dbReference type="PROSITE" id="PS51462">
    <property type="entry name" value="NUDIX"/>
    <property type="match status" value="1"/>
</dbReference>
<comment type="cofactor">
    <cofactor evidence="1 13">
        <name>Mg(2+)</name>
        <dbReference type="ChEBI" id="CHEBI:18420"/>
    </cofactor>
</comment>
<evidence type="ECO:0000259" key="15">
    <source>
        <dbReference type="PROSITE" id="PS51462"/>
    </source>
</evidence>
<dbReference type="OrthoDB" id="5292471at2"/>
<evidence type="ECO:0000256" key="8">
    <source>
        <dbReference type="ARBA" id="ARBA00025164"/>
    </source>
</evidence>
<dbReference type="AlphaFoldDB" id="A0A1I4AVI8"/>
<dbReference type="PANTHER" id="PTHR11839">
    <property type="entry name" value="UDP/ADP-SUGAR PYROPHOSPHATASE"/>
    <property type="match status" value="1"/>
</dbReference>
<evidence type="ECO:0000256" key="2">
    <source>
        <dbReference type="ARBA" id="ARBA00007482"/>
    </source>
</evidence>
<feature type="binding site" evidence="13">
    <location>
        <position position="330"/>
    </location>
    <ligand>
        <name>Mg(2+)</name>
        <dbReference type="ChEBI" id="CHEBI:18420"/>
        <label>1</label>
    </ligand>
</feature>
<dbReference type="InterPro" id="IPR013024">
    <property type="entry name" value="GGCT-like"/>
</dbReference>
<dbReference type="GO" id="GO:0046872">
    <property type="term" value="F:metal ion binding"/>
    <property type="evidence" value="ECO:0007669"/>
    <property type="project" value="UniProtKB-KW"/>
</dbReference>
<dbReference type="EMBL" id="FOSZ01000001">
    <property type="protein sequence ID" value="SFK60434.1"/>
    <property type="molecule type" value="Genomic_DNA"/>
</dbReference>
<comment type="function">
    <text evidence="8">Acts on ADP-mannose and ADP-glucose as well as ADP-ribose. Prevents glycogen biosynthesis. The reaction catalyzed by this enzyme is a limiting step of the gluconeogenic process.</text>
</comment>
<keyword evidence="6" id="KW-0378">Hydrolase</keyword>
<comment type="catalytic activity">
    <reaction evidence="12">
        <text>ADP-D-ribose + H2O = D-ribose 5-phosphate + AMP + 2 H(+)</text>
        <dbReference type="Rhea" id="RHEA:10412"/>
        <dbReference type="ChEBI" id="CHEBI:15377"/>
        <dbReference type="ChEBI" id="CHEBI:15378"/>
        <dbReference type="ChEBI" id="CHEBI:57967"/>
        <dbReference type="ChEBI" id="CHEBI:78346"/>
        <dbReference type="ChEBI" id="CHEBI:456215"/>
        <dbReference type="EC" id="3.6.1.13"/>
    </reaction>
</comment>
<evidence type="ECO:0000256" key="12">
    <source>
        <dbReference type="ARBA" id="ARBA00049546"/>
    </source>
</evidence>
<evidence type="ECO:0000313" key="17">
    <source>
        <dbReference type="Proteomes" id="UP000198851"/>
    </source>
</evidence>
<comment type="similarity">
    <text evidence="2">Belongs to the Nudix hydrolase family. NudF subfamily.</text>
</comment>
<dbReference type="Proteomes" id="UP000198851">
    <property type="component" value="Unassembled WGS sequence"/>
</dbReference>
<dbReference type="NCBIfam" id="TIGR00052">
    <property type="entry name" value="nudix-type nucleoside diphosphatase, YffH/AdpP family"/>
    <property type="match status" value="1"/>
</dbReference>
<evidence type="ECO:0000256" key="5">
    <source>
        <dbReference type="ARBA" id="ARBA00022723"/>
    </source>
</evidence>
<dbReference type="InterPro" id="IPR000086">
    <property type="entry name" value="NUDIX_hydrolase_dom"/>
</dbReference>
<dbReference type="GO" id="GO:0047631">
    <property type="term" value="F:ADP-ribose diphosphatase activity"/>
    <property type="evidence" value="ECO:0007669"/>
    <property type="project" value="UniProtKB-EC"/>
</dbReference>
<reference evidence="17" key="1">
    <citation type="submission" date="2016-10" db="EMBL/GenBank/DDBJ databases">
        <authorList>
            <person name="Varghese N."/>
            <person name="Submissions S."/>
        </authorList>
    </citation>
    <scope>NUCLEOTIDE SEQUENCE [LARGE SCALE GENOMIC DNA]</scope>
    <source>
        <strain evidence="17">DSM 28453</strain>
    </source>
</reference>
<dbReference type="InterPro" id="IPR020084">
    <property type="entry name" value="NUDIX_hydrolase_CS"/>
</dbReference>
<dbReference type="InterPro" id="IPR009288">
    <property type="entry name" value="AIG2-like_dom"/>
</dbReference>
<dbReference type="GO" id="GO:0006753">
    <property type="term" value="P:nucleoside phosphate metabolic process"/>
    <property type="evidence" value="ECO:0007669"/>
    <property type="project" value="TreeGrafter"/>
</dbReference>
<protein>
    <recommendedName>
        <fullName evidence="4">ADP-ribose pyrophosphatase</fullName>
        <ecNumber evidence="3">3.6.1.13</ecNumber>
    </recommendedName>
    <alternativeName>
        <fullName evidence="9">ADP-ribose diphosphatase</fullName>
    </alternativeName>
    <alternativeName>
        <fullName evidence="11">ADP-ribose phosphohydrolase</fullName>
    </alternativeName>
    <alternativeName>
        <fullName evidence="10">Adenosine diphosphoribose pyrophosphatase</fullName>
    </alternativeName>
</protein>
<feature type="binding site" evidence="13">
    <location>
        <position position="261"/>
    </location>
    <ligand>
        <name>Mg(2+)</name>
        <dbReference type="ChEBI" id="CHEBI:18420"/>
        <label>1</label>
    </ligand>
</feature>
<evidence type="ECO:0000256" key="14">
    <source>
        <dbReference type="PIRSR" id="PIRSR604385-3"/>
    </source>
</evidence>
<evidence type="ECO:0000256" key="11">
    <source>
        <dbReference type="ARBA" id="ARBA00033056"/>
    </source>
</evidence>
<accession>A0A1I4AVI8</accession>
<keyword evidence="7 13" id="KW-0460">Magnesium</keyword>
<evidence type="ECO:0000256" key="7">
    <source>
        <dbReference type="ARBA" id="ARBA00022842"/>
    </source>
</evidence>
<dbReference type="InterPro" id="IPR015797">
    <property type="entry name" value="NUDIX_hydrolase-like_dom_sf"/>
</dbReference>
<feature type="binding site" evidence="13">
    <location>
        <position position="277"/>
    </location>
    <ligand>
        <name>Mg(2+)</name>
        <dbReference type="ChEBI" id="CHEBI:18420"/>
        <label>1</label>
    </ligand>
</feature>
<feature type="binding site" evidence="13">
    <location>
        <position position="281"/>
    </location>
    <ligand>
        <name>Mg(2+)</name>
        <dbReference type="ChEBI" id="CHEBI:18420"/>
        <label>1</label>
    </ligand>
</feature>
<dbReference type="RefSeq" id="WP_093320102.1">
    <property type="nucleotide sequence ID" value="NZ_FOSZ01000001.1"/>
</dbReference>
<evidence type="ECO:0000256" key="1">
    <source>
        <dbReference type="ARBA" id="ARBA00001946"/>
    </source>
</evidence>
<evidence type="ECO:0000256" key="3">
    <source>
        <dbReference type="ARBA" id="ARBA00012453"/>
    </source>
</evidence>
<sequence>MADLFVYGTLRHVPLLAAVLGRAAEAIDMMPAVLDGHVVNGVQGEDFPFLSVGEGQAVGLLLRDLSDADVARLDFYEGGFDYFLKPVELQVDGGSILAQVYFSESSEWVPEGTWSVEDWAKAHGAFTVHKALEEMGYFGSRNRKEVDRMLPSIKARAGSKVLAEALPMRHNPSGMDRNDIEVHSLKRPYAEFFAIEEYEVSFRRYDGSMSAPVERAVFMGTDAALVLPYDPVRDRVMLVEQFRLGPTARGDQKVWQLEPIAGRVDANEGPEKTAHREAFEEAGITFSRLEEAGKAYASPGGCTEYFHIYIGLADLPDTVVGVSGLAEEAEDIRSYLYSFDALMELVDDRQLDNAPLIMMALWLSRHRERLRAGA</sequence>
<dbReference type="PROSITE" id="PS00893">
    <property type="entry name" value="NUDIX_BOX"/>
    <property type="match status" value="1"/>
</dbReference>